<comment type="caution">
    <text evidence="1">The sequence shown here is derived from an EMBL/GenBank/DDBJ whole genome shotgun (WGS) entry which is preliminary data.</text>
</comment>
<evidence type="ECO:0000313" key="1">
    <source>
        <dbReference type="EMBL" id="MQS17885.1"/>
    </source>
</evidence>
<reference evidence="1 2" key="1">
    <citation type="submission" date="2019-09" db="EMBL/GenBank/DDBJ databases">
        <title>Genome Sequences of Streptomyces kaniharaensis ATCC 21070.</title>
        <authorList>
            <person name="Zhu W."/>
            <person name="De Crecy-Lagard V."/>
            <person name="Richards N.G."/>
        </authorList>
    </citation>
    <scope>NUCLEOTIDE SEQUENCE [LARGE SCALE GENOMIC DNA]</scope>
    <source>
        <strain evidence="1 2">SF-557</strain>
    </source>
</reference>
<dbReference type="AlphaFoldDB" id="A0A6N7L3R5"/>
<dbReference type="OrthoDB" id="4158041at2"/>
<accession>A0A6N7L3R5</accession>
<proteinExistence type="predicted"/>
<dbReference type="RefSeq" id="WP_153471660.1">
    <property type="nucleotide sequence ID" value="NZ_WBOF01000007.1"/>
</dbReference>
<dbReference type="Proteomes" id="UP000450000">
    <property type="component" value="Unassembled WGS sequence"/>
</dbReference>
<dbReference type="EMBL" id="WBOF01000007">
    <property type="protein sequence ID" value="MQS17885.1"/>
    <property type="molecule type" value="Genomic_DNA"/>
</dbReference>
<sequence>MQINDTRILAAADTVAKLIVDLTPDPFDNLLRRDDAYTVLLAALGHLEASGRRQTSVGELYAMTRLVPSGQVLGSHDRLMVLLEQAADHGRIRLDHGQVHIGDAPTGGGPGHVWMRQLTQGGAHVELIGAEPWAVGTHCHDETKAWWYCTGCRHGLGQAGAMYVYAVRQQVSDHADQCPFLPPLPEVFPAPVRALD</sequence>
<name>A0A6N7L3R5_9ACTN</name>
<keyword evidence="2" id="KW-1185">Reference proteome</keyword>
<evidence type="ECO:0000313" key="2">
    <source>
        <dbReference type="Proteomes" id="UP000450000"/>
    </source>
</evidence>
<protein>
    <submittedName>
        <fullName evidence="1">Uncharacterized protein</fullName>
    </submittedName>
</protein>
<organism evidence="1 2">
    <name type="scientific">Streptomyces kaniharaensis</name>
    <dbReference type="NCBI Taxonomy" id="212423"/>
    <lineage>
        <taxon>Bacteria</taxon>
        <taxon>Bacillati</taxon>
        <taxon>Actinomycetota</taxon>
        <taxon>Actinomycetes</taxon>
        <taxon>Kitasatosporales</taxon>
        <taxon>Streptomycetaceae</taxon>
        <taxon>Streptomyces</taxon>
    </lineage>
</organism>
<gene>
    <name evidence="1" type="ORF">F7Q99_38290</name>
</gene>